<protein>
    <recommendedName>
        <fullName evidence="4">Capsid protein</fullName>
    </recommendedName>
</protein>
<keyword evidence="3" id="KW-1185">Reference proteome</keyword>
<dbReference type="GO" id="GO:0005198">
    <property type="term" value="F:structural molecule activity"/>
    <property type="evidence" value="ECO:0007669"/>
    <property type="project" value="InterPro"/>
</dbReference>
<gene>
    <name evidence="2" type="ORF">JTE90_021789</name>
</gene>
<proteinExistence type="predicted"/>
<sequence length="470" mass="51554">MSGKRGGEEIAAPDPKSARTGDPPAASAGMGSAAPANGSSGIPTSDRPATYMEGNSMTFKKVHRVYTYGYSFNINEVDVPKVATENKVKSYLMATPFCSLPWDKPYFYMTPSEWHLLPSTAAVSNCNVRVKFRNCRQSFQTNVSSTTTATLNQYQDIVTLVGANMDHDVVDGKFSGAFAHTKMRYPTFTVHDKADHIKLAQQMWGAKEKAADFTSIYPKSGIGLPILINSYMALYTDDANPELAGWAMLNQSMNVFDGDLAAGQYILDVNYAPSMGFLKSPPSSILRPYPGFVDKTAGSTITFSLPMANKILYSARGEFILSKARTGGLTTIQSREAETREGSSTAFDYYDTFDKSQISQIADGSNIYPHSQPSIHIGVMPSKSASAKNLVTDVEEYTDMQAYFEVEATCTVNFTFPTRYPHALRPNVHPANQILFHTNSEVEEGMSLICGLKRYKKRGVIPGETLPEES</sequence>
<reference evidence="2 3" key="1">
    <citation type="journal article" date="2022" name="Nat. Ecol. Evol.">
        <title>A masculinizing supergene underlies an exaggerated male reproductive morph in a spider.</title>
        <authorList>
            <person name="Hendrickx F."/>
            <person name="De Corte Z."/>
            <person name="Sonet G."/>
            <person name="Van Belleghem S.M."/>
            <person name="Kostlbacher S."/>
            <person name="Vangestel C."/>
        </authorList>
    </citation>
    <scope>NUCLEOTIDE SEQUENCE [LARGE SCALE GENOMIC DNA]</scope>
    <source>
        <strain evidence="2">W744_W776</strain>
    </source>
</reference>
<evidence type="ECO:0000313" key="2">
    <source>
        <dbReference type="EMBL" id="KAG8173050.1"/>
    </source>
</evidence>
<feature type="compositionally biased region" description="Low complexity" evidence="1">
    <location>
        <begin position="23"/>
        <end position="43"/>
    </location>
</feature>
<dbReference type="Proteomes" id="UP000827092">
    <property type="component" value="Unassembled WGS sequence"/>
</dbReference>
<accession>A0AAV6TMM8</accession>
<dbReference type="InterPro" id="IPR003433">
    <property type="entry name" value="Capsid_VP4_densovirus"/>
</dbReference>
<evidence type="ECO:0008006" key="4">
    <source>
        <dbReference type="Google" id="ProtNLM"/>
    </source>
</evidence>
<organism evidence="2 3">
    <name type="scientific">Oedothorax gibbosus</name>
    <dbReference type="NCBI Taxonomy" id="931172"/>
    <lineage>
        <taxon>Eukaryota</taxon>
        <taxon>Metazoa</taxon>
        <taxon>Ecdysozoa</taxon>
        <taxon>Arthropoda</taxon>
        <taxon>Chelicerata</taxon>
        <taxon>Arachnida</taxon>
        <taxon>Araneae</taxon>
        <taxon>Araneomorphae</taxon>
        <taxon>Entelegynae</taxon>
        <taxon>Araneoidea</taxon>
        <taxon>Linyphiidae</taxon>
        <taxon>Erigoninae</taxon>
        <taxon>Oedothorax</taxon>
    </lineage>
</organism>
<dbReference type="Pfam" id="PF02336">
    <property type="entry name" value="Denso_VP4"/>
    <property type="match status" value="1"/>
</dbReference>
<feature type="region of interest" description="Disordered" evidence="1">
    <location>
        <begin position="1"/>
        <end position="49"/>
    </location>
</feature>
<evidence type="ECO:0000256" key="1">
    <source>
        <dbReference type="SAM" id="MobiDB-lite"/>
    </source>
</evidence>
<evidence type="ECO:0000313" key="3">
    <source>
        <dbReference type="Proteomes" id="UP000827092"/>
    </source>
</evidence>
<dbReference type="EMBL" id="JAFNEN010002114">
    <property type="protein sequence ID" value="KAG8173050.1"/>
    <property type="molecule type" value="Genomic_DNA"/>
</dbReference>
<dbReference type="SUPFAM" id="SSF88645">
    <property type="entry name" value="ssDNA viruses"/>
    <property type="match status" value="1"/>
</dbReference>
<name>A0AAV6TMM8_9ARAC</name>
<comment type="caution">
    <text evidence="2">The sequence shown here is derived from an EMBL/GenBank/DDBJ whole genome shotgun (WGS) entry which is preliminary data.</text>
</comment>
<dbReference type="AlphaFoldDB" id="A0AAV6TMM8"/>
<dbReference type="InterPro" id="IPR016184">
    <property type="entry name" value="Capsid/spike_ssDNA_virus"/>
</dbReference>